<dbReference type="Proteomes" id="UP000297762">
    <property type="component" value="Unassembled WGS sequence"/>
</dbReference>
<gene>
    <name evidence="3" type="ORF">EHQ64_06860</name>
</gene>
<dbReference type="GO" id="GO:0003677">
    <property type="term" value="F:DNA binding"/>
    <property type="evidence" value="ECO:0007669"/>
    <property type="project" value="InterPro"/>
</dbReference>
<protein>
    <submittedName>
        <fullName evidence="3">Metal-binding protein</fullName>
    </submittedName>
</protein>
<dbReference type="InterPro" id="IPR035451">
    <property type="entry name" value="Ada-like_dom_sf"/>
</dbReference>
<accession>A0A4R9KEV6</accession>
<evidence type="ECO:0000256" key="1">
    <source>
        <dbReference type="ARBA" id="ARBA00023159"/>
    </source>
</evidence>
<keyword evidence="1" id="KW-0010">Activator</keyword>
<sequence length="85" mass="10051">MIFHEDLDTGTVRSYIRSRKIRLAGNMKLKIYGNLSCKSGKRMDRKNRVFFASEEEAIRENFRPCGHCLKEKYKVWKDGSFSRTN</sequence>
<dbReference type="AlphaFoldDB" id="A0A4R9KEV6"/>
<dbReference type="InterPro" id="IPR004026">
    <property type="entry name" value="Ada_DNA_repair_Zn-bd"/>
</dbReference>
<dbReference type="GO" id="GO:0008168">
    <property type="term" value="F:methyltransferase activity"/>
    <property type="evidence" value="ECO:0007669"/>
    <property type="project" value="InterPro"/>
</dbReference>
<dbReference type="EMBL" id="RQGF01000012">
    <property type="protein sequence ID" value="TGL63763.1"/>
    <property type="molecule type" value="Genomic_DNA"/>
</dbReference>
<organism evidence="3 4">
    <name type="scientific">Leptospira sarikeiensis</name>
    <dbReference type="NCBI Taxonomy" id="2484943"/>
    <lineage>
        <taxon>Bacteria</taxon>
        <taxon>Pseudomonadati</taxon>
        <taxon>Spirochaetota</taxon>
        <taxon>Spirochaetia</taxon>
        <taxon>Leptospirales</taxon>
        <taxon>Leptospiraceae</taxon>
        <taxon>Leptospira</taxon>
    </lineage>
</organism>
<evidence type="ECO:0000259" key="2">
    <source>
        <dbReference type="Pfam" id="PF02805"/>
    </source>
</evidence>
<comment type="caution">
    <text evidence="3">The sequence shown here is derived from an EMBL/GenBank/DDBJ whole genome shotgun (WGS) entry which is preliminary data.</text>
</comment>
<dbReference type="Pfam" id="PF02805">
    <property type="entry name" value="Ada_Zn_binding"/>
    <property type="match status" value="1"/>
</dbReference>
<dbReference type="GO" id="GO:0006281">
    <property type="term" value="P:DNA repair"/>
    <property type="evidence" value="ECO:0007669"/>
    <property type="project" value="InterPro"/>
</dbReference>
<name>A0A4R9KEV6_9LEPT</name>
<dbReference type="SUPFAM" id="SSF57884">
    <property type="entry name" value="Ada DNA repair protein, N-terminal domain (N-Ada 10)"/>
    <property type="match status" value="1"/>
</dbReference>
<feature type="domain" description="Ada DNA repair metal-binding" evidence="2">
    <location>
        <begin position="25"/>
        <end position="68"/>
    </location>
</feature>
<keyword evidence="4" id="KW-1185">Reference proteome</keyword>
<evidence type="ECO:0000313" key="3">
    <source>
        <dbReference type="EMBL" id="TGL63763.1"/>
    </source>
</evidence>
<dbReference type="Gene3D" id="3.40.10.10">
    <property type="entry name" value="DNA Methylphosphotriester Repair Domain"/>
    <property type="match status" value="1"/>
</dbReference>
<dbReference type="GO" id="GO:0006355">
    <property type="term" value="P:regulation of DNA-templated transcription"/>
    <property type="evidence" value="ECO:0007669"/>
    <property type="project" value="InterPro"/>
</dbReference>
<reference evidence="3" key="1">
    <citation type="journal article" date="2019" name="PLoS Negl. Trop. Dis.">
        <title>Revisiting the worldwide diversity of Leptospira species in the environment.</title>
        <authorList>
            <person name="Vincent A.T."/>
            <person name="Schiettekatte O."/>
            <person name="Bourhy P."/>
            <person name="Veyrier F.J."/>
            <person name="Picardeau M."/>
        </authorList>
    </citation>
    <scope>NUCLEOTIDE SEQUENCE [LARGE SCALE GENOMIC DNA]</scope>
    <source>
        <strain evidence="3">201702455</strain>
    </source>
</reference>
<dbReference type="OrthoDB" id="9783680at2"/>
<evidence type="ECO:0000313" key="4">
    <source>
        <dbReference type="Proteomes" id="UP000297762"/>
    </source>
</evidence>
<dbReference type="GO" id="GO:0008270">
    <property type="term" value="F:zinc ion binding"/>
    <property type="evidence" value="ECO:0007669"/>
    <property type="project" value="InterPro"/>
</dbReference>
<proteinExistence type="predicted"/>